<reference evidence="2 3" key="1">
    <citation type="journal article" date="2016" name="Genome Biol. Evol.">
        <title>Divergent and convergent evolution of fungal pathogenicity.</title>
        <authorList>
            <person name="Shang Y."/>
            <person name="Xiao G."/>
            <person name="Zheng P."/>
            <person name="Cen K."/>
            <person name="Zhan S."/>
            <person name="Wang C."/>
        </authorList>
    </citation>
    <scope>NUCLEOTIDE SEQUENCE [LARGE SCALE GENOMIC DNA]</scope>
    <source>
        <strain evidence="2 3">RCEF 2490</strain>
    </source>
</reference>
<evidence type="ECO:0000313" key="3">
    <source>
        <dbReference type="Proteomes" id="UP000078544"/>
    </source>
</evidence>
<accession>A0A167WFK8</accession>
<proteinExistence type="predicted"/>
<dbReference type="OrthoDB" id="5093543at2759"/>
<dbReference type="STRING" id="1081109.A0A167WFK8"/>
<evidence type="ECO:0000256" key="1">
    <source>
        <dbReference type="SAM" id="MobiDB-lite"/>
    </source>
</evidence>
<dbReference type="AlphaFoldDB" id="A0A167WFK8"/>
<gene>
    <name evidence="2" type="ORF">AAL_07988</name>
</gene>
<dbReference type="InterPro" id="IPR036770">
    <property type="entry name" value="Ankyrin_rpt-contain_sf"/>
</dbReference>
<dbReference type="SMART" id="SM00248">
    <property type="entry name" value="ANK"/>
    <property type="match status" value="3"/>
</dbReference>
<evidence type="ECO:0000313" key="2">
    <source>
        <dbReference type="EMBL" id="KZZ88787.1"/>
    </source>
</evidence>
<protein>
    <submittedName>
        <fullName evidence="2">Ankyrin repeat-containing domain protein</fullName>
    </submittedName>
</protein>
<name>A0A167WFK8_9HYPO</name>
<sequence>MATTSTETPPEVARPGEAEGNEWTDEEWLSSLGVRYLLKRLKANVTVGVTADEQLSDVTKRGRKGLDEFMEFYQKLLVQTTRPEHKNILHLIAEEEDPDFVAGIGKLTPLVTALIHLHPNTLATKDSCGRTPVHAALLSRKQSLVRVMCKAHKDINSILRIRGNMPGQKLANCIHFAIKNQGSKADDRLLLELIRYCKSFTLRALDGDGFSTLHLAVDYKRRGPRQNEIAQRLVKQCGRLCSVECDYKGDLLSAYRYLLLTRQEAKQKQKNPENTADLTRNADFPESESHNVAPSKANEGESAAPITMVNPPSGSGEAPEPVSNGSQRESLGEQGTTATAEEMDVDESRALKLQRYIKLACLERLTHHKARQMLYGIPKDDFTLSTPHTVLSFHRADSLLSPRQFRDTFRDIPLEVGLHHVDIPHLKVDPNSSAAGRVDLVVLFKWLYVCKKVLAVFEVIVNDLEEPSHSDSSIEKAMSYFRCINTWKWAKFDMCPELIRKVAPELHTLHLYWSGSNAVLRGWSEKQGIRRLENLKDVTLHYPKNLECDSRAQSNIKAFKNRVQSGRKIRVDISNREGISPRSHVSSTNFWRDFLQKRWAEGRKALEGLMEEECESPALEPRYDDQQA</sequence>
<feature type="compositionally biased region" description="Polar residues" evidence="1">
    <location>
        <begin position="323"/>
        <end position="339"/>
    </location>
</feature>
<dbReference type="SUPFAM" id="SSF48403">
    <property type="entry name" value="Ankyrin repeat"/>
    <property type="match status" value="1"/>
</dbReference>
<dbReference type="Proteomes" id="UP000078544">
    <property type="component" value="Unassembled WGS sequence"/>
</dbReference>
<keyword evidence="3" id="KW-1185">Reference proteome</keyword>
<feature type="region of interest" description="Disordered" evidence="1">
    <location>
        <begin position="265"/>
        <end position="344"/>
    </location>
</feature>
<organism evidence="2 3">
    <name type="scientific">Moelleriella libera RCEF 2490</name>
    <dbReference type="NCBI Taxonomy" id="1081109"/>
    <lineage>
        <taxon>Eukaryota</taxon>
        <taxon>Fungi</taxon>
        <taxon>Dikarya</taxon>
        <taxon>Ascomycota</taxon>
        <taxon>Pezizomycotina</taxon>
        <taxon>Sordariomycetes</taxon>
        <taxon>Hypocreomycetidae</taxon>
        <taxon>Hypocreales</taxon>
        <taxon>Clavicipitaceae</taxon>
        <taxon>Moelleriella</taxon>
    </lineage>
</organism>
<comment type="caution">
    <text evidence="2">The sequence shown here is derived from an EMBL/GenBank/DDBJ whole genome shotgun (WGS) entry which is preliminary data.</text>
</comment>
<dbReference type="InterPro" id="IPR002110">
    <property type="entry name" value="Ankyrin_rpt"/>
</dbReference>
<feature type="region of interest" description="Disordered" evidence="1">
    <location>
        <begin position="1"/>
        <end position="21"/>
    </location>
</feature>
<dbReference type="EMBL" id="AZGY01000028">
    <property type="protein sequence ID" value="KZZ88787.1"/>
    <property type="molecule type" value="Genomic_DNA"/>
</dbReference>
<dbReference type="Gene3D" id="1.25.40.20">
    <property type="entry name" value="Ankyrin repeat-containing domain"/>
    <property type="match status" value="1"/>
</dbReference>